<feature type="domain" description="HTH tetR-type" evidence="6">
    <location>
        <begin position="3"/>
        <end position="63"/>
    </location>
</feature>
<keyword evidence="3" id="KW-0804">Transcription</keyword>
<dbReference type="InterPro" id="IPR001647">
    <property type="entry name" value="HTH_TetR"/>
</dbReference>
<evidence type="ECO:0000256" key="1">
    <source>
        <dbReference type="ARBA" id="ARBA00023015"/>
    </source>
</evidence>
<dbReference type="EMBL" id="NOII01000003">
    <property type="protein sequence ID" value="OYD57248.1"/>
    <property type="molecule type" value="Genomic_DNA"/>
</dbReference>
<dbReference type="OrthoDB" id="9812993at2"/>
<accession>A0A235F7M3</accession>
<dbReference type="InterPro" id="IPR009057">
    <property type="entry name" value="Homeodomain-like_sf"/>
</dbReference>
<dbReference type="GO" id="GO:0003677">
    <property type="term" value="F:DNA binding"/>
    <property type="evidence" value="ECO:0007669"/>
    <property type="project" value="UniProtKB-UniRule"/>
</dbReference>
<evidence type="ECO:0000259" key="6">
    <source>
        <dbReference type="PROSITE" id="PS50977"/>
    </source>
</evidence>
<dbReference type="InterPro" id="IPR023772">
    <property type="entry name" value="DNA-bd_HTH_TetR-type_CS"/>
</dbReference>
<dbReference type="Pfam" id="PF00440">
    <property type="entry name" value="TetR_N"/>
    <property type="match status" value="1"/>
</dbReference>
<keyword evidence="5" id="KW-0175">Coiled coil</keyword>
<evidence type="ECO:0000256" key="5">
    <source>
        <dbReference type="SAM" id="Coils"/>
    </source>
</evidence>
<protein>
    <recommendedName>
        <fullName evidence="6">HTH tetR-type domain-containing protein</fullName>
    </recommendedName>
</protein>
<dbReference type="PANTHER" id="PTHR43479">
    <property type="entry name" value="ACREF/ENVCD OPERON REPRESSOR-RELATED"/>
    <property type="match status" value="1"/>
</dbReference>
<organism evidence="7 8">
    <name type="scientific">Fictibacillus aquaticus</name>
    <dbReference type="NCBI Taxonomy" id="2021314"/>
    <lineage>
        <taxon>Bacteria</taxon>
        <taxon>Bacillati</taxon>
        <taxon>Bacillota</taxon>
        <taxon>Bacilli</taxon>
        <taxon>Bacillales</taxon>
        <taxon>Fictibacillaceae</taxon>
        <taxon>Fictibacillus</taxon>
    </lineage>
</organism>
<feature type="coiled-coil region" evidence="5">
    <location>
        <begin position="214"/>
        <end position="241"/>
    </location>
</feature>
<comment type="caution">
    <text evidence="7">The sequence shown here is derived from an EMBL/GenBank/DDBJ whole genome shotgun (WGS) entry which is preliminary data.</text>
</comment>
<keyword evidence="8" id="KW-1185">Reference proteome</keyword>
<dbReference type="GO" id="GO:0045892">
    <property type="term" value="P:negative regulation of DNA-templated transcription"/>
    <property type="evidence" value="ECO:0007669"/>
    <property type="project" value="UniProtKB-ARBA"/>
</dbReference>
<sequence length="294" mass="35065">MKNAKRVEIIEKAIEMFAEKGFHATTVQEIASALKISKGGFYTYFPSKDELIIEIFDYYSEKMKSGMQQVSTELPPRQRMEQQLKVQMENYIAHKPFMQMHFREQNASIIKGIQLFIRKNFFEMSRWYENYFIEIYGPDIQPYMGDIITICEGMKQSFVRAFMFNEEEVDMEQFSVYLMERFDDVISGLLKTEKAPVIDKKKFDQKLKPWSEKEHKEEEAKEILNTMKERLEKEVLEDETRQEFIQVLDFILQEIKKEQPQRMVIQGMLANLKGIKGIETERERFAQMMNVQLL</sequence>
<dbReference type="Proteomes" id="UP000215059">
    <property type="component" value="Unassembled WGS sequence"/>
</dbReference>
<evidence type="ECO:0000313" key="8">
    <source>
        <dbReference type="Proteomes" id="UP000215059"/>
    </source>
</evidence>
<evidence type="ECO:0000256" key="3">
    <source>
        <dbReference type="ARBA" id="ARBA00023163"/>
    </source>
</evidence>
<dbReference type="AlphaFoldDB" id="A0A235F7M3"/>
<dbReference type="InterPro" id="IPR050624">
    <property type="entry name" value="HTH-type_Tx_Regulator"/>
</dbReference>
<dbReference type="FunFam" id="1.10.10.60:FF:000141">
    <property type="entry name" value="TetR family transcriptional regulator"/>
    <property type="match status" value="1"/>
</dbReference>
<keyword evidence="2 4" id="KW-0238">DNA-binding</keyword>
<evidence type="ECO:0000313" key="7">
    <source>
        <dbReference type="EMBL" id="OYD57248.1"/>
    </source>
</evidence>
<feature type="DNA-binding region" description="H-T-H motif" evidence="4">
    <location>
        <begin position="26"/>
        <end position="45"/>
    </location>
</feature>
<reference evidence="7 8" key="1">
    <citation type="submission" date="2017-07" db="EMBL/GenBank/DDBJ databases">
        <title>Fictibacillus sp. nov. GDSW-R2A3 Genome sequencing and assembly.</title>
        <authorList>
            <person name="Mayilraj S."/>
        </authorList>
    </citation>
    <scope>NUCLEOTIDE SEQUENCE [LARGE SCALE GENOMIC DNA]</scope>
    <source>
        <strain evidence="7 8">GDSW-R2A3</strain>
    </source>
</reference>
<dbReference type="PROSITE" id="PS50977">
    <property type="entry name" value="HTH_TETR_2"/>
    <property type="match status" value="1"/>
</dbReference>
<dbReference type="SUPFAM" id="SSF46689">
    <property type="entry name" value="Homeodomain-like"/>
    <property type="match status" value="1"/>
</dbReference>
<dbReference type="Gene3D" id="1.10.357.10">
    <property type="entry name" value="Tetracycline Repressor, domain 2"/>
    <property type="match status" value="1"/>
</dbReference>
<dbReference type="PROSITE" id="PS01081">
    <property type="entry name" value="HTH_TETR_1"/>
    <property type="match status" value="1"/>
</dbReference>
<evidence type="ECO:0000256" key="2">
    <source>
        <dbReference type="ARBA" id="ARBA00023125"/>
    </source>
</evidence>
<name>A0A235F7M3_9BACL</name>
<dbReference type="PRINTS" id="PR00455">
    <property type="entry name" value="HTHTETR"/>
</dbReference>
<proteinExistence type="predicted"/>
<gene>
    <name evidence="7" type="ORF">CGZ90_11200</name>
</gene>
<dbReference type="PANTHER" id="PTHR43479:SF22">
    <property type="entry name" value="TRANSCRIPTIONAL REGULATOR, TETR FAMILY"/>
    <property type="match status" value="1"/>
</dbReference>
<keyword evidence="1" id="KW-0805">Transcription regulation</keyword>
<evidence type="ECO:0000256" key="4">
    <source>
        <dbReference type="PROSITE-ProRule" id="PRU00335"/>
    </source>
</evidence>
<dbReference type="RefSeq" id="WP_094252596.1">
    <property type="nucleotide sequence ID" value="NZ_JBHLXL010000001.1"/>
</dbReference>